<proteinExistence type="predicted"/>
<evidence type="ECO:0000313" key="3">
    <source>
        <dbReference type="Proteomes" id="UP000298154"/>
    </source>
</evidence>
<dbReference type="Proteomes" id="UP000298154">
    <property type="component" value="Unassembled WGS sequence"/>
</dbReference>
<dbReference type="InterPro" id="IPR016181">
    <property type="entry name" value="Acyl_CoA_acyltransferase"/>
</dbReference>
<dbReference type="RefSeq" id="WP_134556940.1">
    <property type="nucleotide sequence ID" value="NZ_SOHK01000024.1"/>
</dbReference>
<dbReference type="Gene3D" id="3.40.630.30">
    <property type="match status" value="1"/>
</dbReference>
<keyword evidence="2" id="KW-0808">Transferase</keyword>
<organism evidence="2 3">
    <name type="scientific">Cryobacterium ruanii</name>
    <dbReference type="NCBI Taxonomy" id="1259197"/>
    <lineage>
        <taxon>Bacteria</taxon>
        <taxon>Bacillati</taxon>
        <taxon>Actinomycetota</taxon>
        <taxon>Actinomycetes</taxon>
        <taxon>Micrococcales</taxon>
        <taxon>Microbacteriaceae</taxon>
        <taxon>Cryobacterium</taxon>
    </lineage>
</organism>
<evidence type="ECO:0000313" key="2">
    <source>
        <dbReference type="EMBL" id="TFD63078.1"/>
    </source>
</evidence>
<comment type="caution">
    <text evidence="2">The sequence shown here is derived from an EMBL/GenBank/DDBJ whole genome shotgun (WGS) entry which is preliminary data.</text>
</comment>
<name>A0A4R9AJA1_9MICO</name>
<dbReference type="AlphaFoldDB" id="A0A4R9AJA1"/>
<sequence length="55" mass="6042">MAGQLIGRVESHARQAQLSELTTDVSITARPFFERYGFTVEAEQHPVKGGVPLTN</sequence>
<dbReference type="EMBL" id="SOHK01000024">
    <property type="protein sequence ID" value="TFD63078.1"/>
    <property type="molecule type" value="Genomic_DNA"/>
</dbReference>
<evidence type="ECO:0000259" key="1">
    <source>
        <dbReference type="Pfam" id="PF13673"/>
    </source>
</evidence>
<dbReference type="OrthoDB" id="9812192at2"/>
<keyword evidence="3" id="KW-1185">Reference proteome</keyword>
<dbReference type="InterPro" id="IPR000182">
    <property type="entry name" value="GNAT_dom"/>
</dbReference>
<accession>A0A4R9AJA1</accession>
<protein>
    <submittedName>
        <fullName evidence="2">GNAT family N-acetyltransferase</fullName>
    </submittedName>
</protein>
<feature type="domain" description="N-acetyltransferase" evidence="1">
    <location>
        <begin position="1"/>
        <end position="54"/>
    </location>
</feature>
<gene>
    <name evidence="2" type="ORF">E3T47_15550</name>
</gene>
<reference evidence="2 3" key="1">
    <citation type="submission" date="2019-03" db="EMBL/GenBank/DDBJ databases">
        <title>Genomics of glacier-inhabiting Cryobacterium strains.</title>
        <authorList>
            <person name="Liu Q."/>
            <person name="Xin Y.-H."/>
        </authorList>
    </citation>
    <scope>NUCLEOTIDE SEQUENCE [LARGE SCALE GENOMIC DNA]</scope>
    <source>
        <strain evidence="2 3">Sr36</strain>
    </source>
</reference>
<dbReference type="GO" id="GO:0016747">
    <property type="term" value="F:acyltransferase activity, transferring groups other than amino-acyl groups"/>
    <property type="evidence" value="ECO:0007669"/>
    <property type="project" value="InterPro"/>
</dbReference>
<dbReference type="SUPFAM" id="SSF55729">
    <property type="entry name" value="Acyl-CoA N-acyltransferases (Nat)"/>
    <property type="match status" value="1"/>
</dbReference>
<dbReference type="Pfam" id="PF13673">
    <property type="entry name" value="Acetyltransf_10"/>
    <property type="match status" value="1"/>
</dbReference>